<sequence>MGTLTVTRWRSIDTIYRTWHSVPITNRHLFINSYFCSKLVIVTYLQGRVEKGKDYEILYARFWMRVINY</sequence>
<name>S4NS99_9NEOP</name>
<dbReference type="AlphaFoldDB" id="S4NS99"/>
<accession>S4NS99</accession>
<dbReference type="EMBL" id="GAIX01012606">
    <property type="protein sequence ID" value="JAA79954.1"/>
    <property type="molecule type" value="Transcribed_RNA"/>
</dbReference>
<proteinExistence type="predicted"/>
<evidence type="ECO:0000313" key="1">
    <source>
        <dbReference type="EMBL" id="JAA79954.1"/>
    </source>
</evidence>
<reference evidence="1" key="2">
    <citation type="submission" date="2013-05" db="EMBL/GenBank/DDBJ databases">
        <authorList>
            <person name="Carter J.-M."/>
            <person name="Baker S.C."/>
            <person name="Pink R."/>
            <person name="Carter D.R.F."/>
            <person name="Collins A."/>
            <person name="Tomlin J."/>
            <person name="Gibbs M."/>
            <person name="Breuker C.J."/>
        </authorList>
    </citation>
    <scope>NUCLEOTIDE SEQUENCE</scope>
    <source>
        <tissue evidence="1">Ovary</tissue>
    </source>
</reference>
<organism evidence="1">
    <name type="scientific">Pararge aegeria</name>
    <name type="common">speckled wood butterfly</name>
    <dbReference type="NCBI Taxonomy" id="116150"/>
    <lineage>
        <taxon>Eukaryota</taxon>
        <taxon>Metazoa</taxon>
        <taxon>Ecdysozoa</taxon>
        <taxon>Arthropoda</taxon>
        <taxon>Hexapoda</taxon>
        <taxon>Insecta</taxon>
        <taxon>Pterygota</taxon>
        <taxon>Neoptera</taxon>
        <taxon>Endopterygota</taxon>
        <taxon>Lepidoptera</taxon>
        <taxon>Glossata</taxon>
        <taxon>Ditrysia</taxon>
        <taxon>Papilionoidea</taxon>
        <taxon>Nymphalidae</taxon>
        <taxon>Satyrinae</taxon>
        <taxon>Satyrini</taxon>
        <taxon>Parargina</taxon>
        <taxon>Pararge</taxon>
    </lineage>
</organism>
<protein>
    <submittedName>
        <fullName evidence="1">Uncharacterized protein</fullName>
    </submittedName>
</protein>
<reference evidence="1" key="1">
    <citation type="journal article" date="2013" name="BMC Genomics">
        <title>Unscrambling butterfly oogenesis.</title>
        <authorList>
            <person name="Carter J.M."/>
            <person name="Baker S.C."/>
            <person name="Pink R."/>
            <person name="Carter D.R."/>
            <person name="Collins A."/>
            <person name="Tomlin J."/>
            <person name="Gibbs M."/>
            <person name="Breuker C.J."/>
        </authorList>
    </citation>
    <scope>NUCLEOTIDE SEQUENCE</scope>
    <source>
        <tissue evidence="1">Ovary</tissue>
    </source>
</reference>